<evidence type="ECO:0000259" key="4">
    <source>
        <dbReference type="PROSITE" id="PS51387"/>
    </source>
</evidence>
<dbReference type="Gene3D" id="3.30.70.2190">
    <property type="match status" value="1"/>
</dbReference>
<feature type="domain" description="FAD-binding PCMH-type" evidence="4">
    <location>
        <begin position="44"/>
        <end position="225"/>
    </location>
</feature>
<dbReference type="InterPro" id="IPR016167">
    <property type="entry name" value="FAD-bd_PCMH_sub1"/>
</dbReference>
<evidence type="ECO:0000313" key="6">
    <source>
        <dbReference type="Proteomes" id="UP001305521"/>
    </source>
</evidence>
<dbReference type="InterPro" id="IPR016171">
    <property type="entry name" value="Vanillyl_alc_oxidase_C-sub2"/>
</dbReference>
<dbReference type="Gene3D" id="3.30.43.10">
    <property type="entry name" value="Uridine Diphospho-n-acetylenolpyruvylglucosamine Reductase, domain 2"/>
    <property type="match status" value="1"/>
</dbReference>
<dbReference type="PANTHER" id="PTHR43716">
    <property type="entry name" value="D-2-HYDROXYGLUTARATE DEHYDROGENASE, MITOCHONDRIAL"/>
    <property type="match status" value="1"/>
</dbReference>
<gene>
    <name evidence="5" type="ORF">R9Z33_21535</name>
</gene>
<dbReference type="SUPFAM" id="SSF55103">
    <property type="entry name" value="FAD-linked oxidases, C-terminal domain"/>
    <property type="match status" value="1"/>
</dbReference>
<keyword evidence="3" id="KW-0274">FAD</keyword>
<reference evidence="5 6" key="1">
    <citation type="submission" date="2023-11" db="EMBL/GenBank/DDBJ databases">
        <title>Arctic aerobic anoxygenic photoheterotroph Sediminicoccus rosea KRV36 adapts its photosynthesis to long days of polar summer.</title>
        <authorList>
            <person name="Tomasch J."/>
            <person name="Kopejtka K."/>
            <person name="Bily T."/>
            <person name="Gardiner A.T."/>
            <person name="Gardian Z."/>
            <person name="Shivaramu S."/>
            <person name="Koblizek M."/>
            <person name="Engelhardt F."/>
            <person name="Kaftan D."/>
        </authorList>
    </citation>
    <scope>NUCLEOTIDE SEQUENCE [LARGE SCALE GENOMIC DNA]</scope>
    <source>
        <strain evidence="5 6">R-30</strain>
    </source>
</reference>
<dbReference type="InterPro" id="IPR036318">
    <property type="entry name" value="FAD-bd_PCMH-like_sf"/>
</dbReference>
<dbReference type="PROSITE" id="PS51387">
    <property type="entry name" value="FAD_PCMH"/>
    <property type="match status" value="1"/>
</dbReference>
<evidence type="ECO:0000256" key="2">
    <source>
        <dbReference type="ARBA" id="ARBA00022630"/>
    </source>
</evidence>
<name>A0ABZ0PG00_9PROT</name>
<dbReference type="Gene3D" id="3.30.70.2740">
    <property type="match status" value="1"/>
</dbReference>
<dbReference type="SUPFAM" id="SSF56176">
    <property type="entry name" value="FAD-binding/transporter-associated domain-like"/>
    <property type="match status" value="1"/>
</dbReference>
<dbReference type="InterPro" id="IPR051264">
    <property type="entry name" value="FAD-oxidored/transferase_4"/>
</dbReference>
<accession>A0ABZ0PG00</accession>
<keyword evidence="2" id="KW-0285">Flavoprotein</keyword>
<protein>
    <submittedName>
        <fullName evidence="5">FAD-binding oxidoreductase</fullName>
    </submittedName>
</protein>
<dbReference type="InterPro" id="IPR016166">
    <property type="entry name" value="FAD-bd_PCMH"/>
</dbReference>
<dbReference type="RefSeq" id="WP_318648628.1">
    <property type="nucleotide sequence ID" value="NZ_CP137852.1"/>
</dbReference>
<dbReference type="Gene3D" id="3.30.465.10">
    <property type="match status" value="1"/>
</dbReference>
<dbReference type="InterPro" id="IPR016169">
    <property type="entry name" value="FAD-bd_PCMH_sub2"/>
</dbReference>
<dbReference type="Gene3D" id="1.10.45.10">
    <property type="entry name" value="Vanillyl-alcohol Oxidase, Chain A, domain 4"/>
    <property type="match status" value="1"/>
</dbReference>
<sequence>MPDHAPPAADPSLITAFRDILGPAGVLAEPGDIAPHLSDWRGLYQGEAMAVLRPASTAEVAACVKLCAQQGIAIIPQGGNTSMVGGATPEARPRQVVLSLARMNRVREVDTADMTMTVEAGLVLARAQQVAAEHGVLFPLSLGAEGTAMIGGLLSTNAGGNTTVRYGNARELMLGLEVVLPDGSVIHGLRRLRKDNTGYALRHLFVGAEGTLGIITAAVLRLFPAARETATALCAVPSEDAALALFRRFRTADEGAVRAFEYMSGIGMGMVLSTIEGATLPLSARADHYVLVDLSASREGAGLRGLMETVLEAAMEAGEVEDAALAESEAQRAAIWRLREEHPEAQKRAGASVKNDVSVPVSAVPELIRRASDACRALIPGSRPVPFGHMGDGNIHMNLAQPEGMSASDFLARSHDIMDVVNEVVRDLGGSFSAEHGIGRLKTDMMESWRGGAELDAMRRIKAALDPRGLMNPGKLLPDA</sequence>
<comment type="similarity">
    <text evidence="1">Belongs to the FAD-binding oxidoreductase/transferase type 4 family.</text>
</comment>
<dbReference type="InterPro" id="IPR004113">
    <property type="entry name" value="FAD-bd_oxidored_4_C"/>
</dbReference>
<dbReference type="PANTHER" id="PTHR43716:SF2">
    <property type="entry name" value="BLL6224 PROTEIN"/>
    <property type="match status" value="1"/>
</dbReference>
<organism evidence="5 6">
    <name type="scientific">Sediminicoccus rosea</name>
    <dbReference type="NCBI Taxonomy" id="1225128"/>
    <lineage>
        <taxon>Bacteria</taxon>
        <taxon>Pseudomonadati</taxon>
        <taxon>Pseudomonadota</taxon>
        <taxon>Alphaproteobacteria</taxon>
        <taxon>Acetobacterales</taxon>
        <taxon>Roseomonadaceae</taxon>
        <taxon>Sediminicoccus</taxon>
    </lineage>
</organism>
<dbReference type="Proteomes" id="UP001305521">
    <property type="component" value="Chromosome"/>
</dbReference>
<dbReference type="InterPro" id="IPR006094">
    <property type="entry name" value="Oxid_FAD_bind_N"/>
</dbReference>
<evidence type="ECO:0000256" key="3">
    <source>
        <dbReference type="ARBA" id="ARBA00022827"/>
    </source>
</evidence>
<dbReference type="InterPro" id="IPR016164">
    <property type="entry name" value="FAD-linked_Oxase-like_C"/>
</dbReference>
<evidence type="ECO:0000313" key="5">
    <source>
        <dbReference type="EMBL" id="WPB84664.1"/>
    </source>
</evidence>
<dbReference type="Pfam" id="PF01565">
    <property type="entry name" value="FAD_binding_4"/>
    <property type="match status" value="1"/>
</dbReference>
<dbReference type="EMBL" id="CP137852">
    <property type="protein sequence ID" value="WPB84664.1"/>
    <property type="molecule type" value="Genomic_DNA"/>
</dbReference>
<dbReference type="Pfam" id="PF02913">
    <property type="entry name" value="FAD-oxidase_C"/>
    <property type="match status" value="1"/>
</dbReference>
<proteinExistence type="inferred from homology"/>
<keyword evidence="6" id="KW-1185">Reference proteome</keyword>
<evidence type="ECO:0000256" key="1">
    <source>
        <dbReference type="ARBA" id="ARBA00008000"/>
    </source>
</evidence>